<feature type="region of interest" description="Disordered" evidence="7">
    <location>
        <begin position="126"/>
        <end position="148"/>
    </location>
</feature>
<dbReference type="GO" id="GO:0005634">
    <property type="term" value="C:nucleus"/>
    <property type="evidence" value="ECO:0007669"/>
    <property type="project" value="TreeGrafter"/>
</dbReference>
<dbReference type="Gene3D" id="3.40.50.300">
    <property type="entry name" value="P-loop containing nucleotide triphosphate hydrolases"/>
    <property type="match status" value="1"/>
</dbReference>
<keyword evidence="6" id="KW-0234">DNA repair</keyword>
<reference evidence="9" key="1">
    <citation type="journal article" date="2014" name="Genome Announc.">
        <title>Draft genome sequence of Rhodosporidium toruloides CECT1137, an oleaginous yeast of biotechnological interest.</title>
        <authorList>
            <person name="Morin N."/>
            <person name="Calcas X."/>
            <person name="Devillers H."/>
            <person name="Durrens P."/>
            <person name="Sherman D.J."/>
            <person name="Nicaud J.-M."/>
            <person name="Neuveglise C."/>
        </authorList>
    </citation>
    <scope>NUCLEOTIDE SEQUENCE</scope>
    <source>
        <strain evidence="9">CECT1137</strain>
    </source>
</reference>
<comment type="similarity">
    <text evidence="1">Belongs to the DNA mismatch repair MutS family.</text>
</comment>
<dbReference type="SUPFAM" id="SSF55271">
    <property type="entry name" value="DNA repair protein MutS, domain I"/>
    <property type="match status" value="1"/>
</dbReference>
<feature type="region of interest" description="Disordered" evidence="7">
    <location>
        <begin position="30"/>
        <end position="49"/>
    </location>
</feature>
<dbReference type="SUPFAM" id="SSF53150">
    <property type="entry name" value="DNA repair protein MutS, domain II"/>
    <property type="match status" value="1"/>
</dbReference>
<dbReference type="EMBL" id="LK052962">
    <property type="protein sequence ID" value="CDR49517.1"/>
    <property type="molecule type" value="Genomic_DNA"/>
</dbReference>
<evidence type="ECO:0000256" key="1">
    <source>
        <dbReference type="ARBA" id="ARBA00006271"/>
    </source>
</evidence>
<organism evidence="9">
    <name type="scientific">Rhodotorula toruloides</name>
    <name type="common">Yeast</name>
    <name type="synonym">Rhodosporidium toruloides</name>
    <dbReference type="NCBI Taxonomy" id="5286"/>
    <lineage>
        <taxon>Eukaryota</taxon>
        <taxon>Fungi</taxon>
        <taxon>Dikarya</taxon>
        <taxon>Basidiomycota</taxon>
        <taxon>Pucciniomycotina</taxon>
        <taxon>Microbotryomycetes</taxon>
        <taxon>Sporidiobolales</taxon>
        <taxon>Sporidiobolaceae</taxon>
        <taxon>Rhodotorula</taxon>
    </lineage>
</organism>
<dbReference type="PIRSF" id="PIRSF037677">
    <property type="entry name" value="DNA_mis_repair_Msh6"/>
    <property type="match status" value="1"/>
</dbReference>
<dbReference type="InterPro" id="IPR007695">
    <property type="entry name" value="DNA_mismatch_repair_MutS-lik_N"/>
</dbReference>
<evidence type="ECO:0000313" key="9">
    <source>
        <dbReference type="EMBL" id="CDR49517.1"/>
    </source>
</evidence>
<feature type="compositionally biased region" description="Basic residues" evidence="7">
    <location>
        <begin position="89"/>
        <end position="104"/>
    </location>
</feature>
<dbReference type="InterPro" id="IPR016151">
    <property type="entry name" value="DNA_mismatch_repair_MutS_N"/>
</dbReference>
<dbReference type="AlphaFoldDB" id="A0A061BJC8"/>
<dbReference type="PANTHER" id="PTHR11361">
    <property type="entry name" value="DNA MISMATCH REPAIR PROTEIN MUTS FAMILY MEMBER"/>
    <property type="match status" value="1"/>
</dbReference>
<proteinExistence type="inferred from homology"/>
<dbReference type="Gene3D" id="1.10.1420.10">
    <property type="match status" value="2"/>
</dbReference>
<dbReference type="InterPro" id="IPR036187">
    <property type="entry name" value="DNA_mismatch_repair_MutS_sf"/>
</dbReference>
<dbReference type="InterPro" id="IPR007696">
    <property type="entry name" value="DNA_mismatch_repair_MutS_core"/>
</dbReference>
<evidence type="ECO:0000256" key="4">
    <source>
        <dbReference type="ARBA" id="ARBA00022840"/>
    </source>
</evidence>
<dbReference type="Gene3D" id="3.40.1170.10">
    <property type="entry name" value="DNA repair protein MutS, domain I"/>
    <property type="match status" value="1"/>
</dbReference>
<dbReference type="GO" id="GO:0006298">
    <property type="term" value="P:mismatch repair"/>
    <property type="evidence" value="ECO:0007669"/>
    <property type="project" value="InterPro"/>
</dbReference>
<dbReference type="Pfam" id="PF01624">
    <property type="entry name" value="MutS_I"/>
    <property type="match status" value="1"/>
</dbReference>
<evidence type="ECO:0000256" key="3">
    <source>
        <dbReference type="ARBA" id="ARBA00022763"/>
    </source>
</evidence>
<keyword evidence="5" id="KW-0238">DNA-binding</keyword>
<dbReference type="PROSITE" id="PS00486">
    <property type="entry name" value="DNA_MISMATCH_REPAIR_2"/>
    <property type="match status" value="1"/>
</dbReference>
<keyword evidence="3" id="KW-0227">DNA damage</keyword>
<dbReference type="SMART" id="SM00533">
    <property type="entry name" value="MUTSd"/>
    <property type="match status" value="1"/>
</dbReference>
<evidence type="ECO:0000256" key="6">
    <source>
        <dbReference type="ARBA" id="ARBA00023204"/>
    </source>
</evidence>
<dbReference type="Pfam" id="PF05192">
    <property type="entry name" value="MutS_III"/>
    <property type="match status" value="1"/>
</dbReference>
<dbReference type="InterPro" id="IPR017261">
    <property type="entry name" value="DNA_mismatch_repair_MutS/MSH"/>
</dbReference>
<feature type="domain" description="DNA mismatch repair proteins mutS family" evidence="8">
    <location>
        <begin position="900"/>
        <end position="916"/>
    </location>
</feature>
<dbReference type="GO" id="GO:0030983">
    <property type="term" value="F:mismatched DNA binding"/>
    <property type="evidence" value="ECO:0007669"/>
    <property type="project" value="InterPro"/>
</dbReference>
<dbReference type="PANTHER" id="PTHR11361:SF34">
    <property type="entry name" value="DNA MISMATCH REPAIR PROTEIN MSH1, MITOCHONDRIAL"/>
    <property type="match status" value="1"/>
</dbReference>
<dbReference type="InterPro" id="IPR027417">
    <property type="entry name" value="P-loop_NTPase"/>
</dbReference>
<dbReference type="GO" id="GO:0140664">
    <property type="term" value="F:ATP-dependent DNA damage sensor activity"/>
    <property type="evidence" value="ECO:0007669"/>
    <property type="project" value="InterPro"/>
</dbReference>
<dbReference type="Gene3D" id="3.30.420.110">
    <property type="entry name" value="MutS, connector domain"/>
    <property type="match status" value="1"/>
</dbReference>
<protein>
    <submittedName>
        <fullName evidence="9">RHTO0S27e01354g1_1</fullName>
    </submittedName>
</protein>
<keyword evidence="2" id="KW-0547">Nucleotide-binding</keyword>
<dbReference type="InterPro" id="IPR007860">
    <property type="entry name" value="DNA_mmatch_repair_MutS_con_dom"/>
</dbReference>
<name>A0A061BJC8_RHOTO</name>
<evidence type="ECO:0000256" key="2">
    <source>
        <dbReference type="ARBA" id="ARBA00022741"/>
    </source>
</evidence>
<dbReference type="InterPro" id="IPR000432">
    <property type="entry name" value="DNA_mismatch_repair_MutS_C"/>
</dbReference>
<gene>
    <name evidence="9" type="ORF">RHTO0S_27e01354g</name>
</gene>
<sequence length="1025" mass="113143">MLHRARSLSSPLVRLASPRTTSLARLASLRHASTAGNEDDEGAGRPRGKVLLDEHGIERRALPPLGFDGKPIKPSLSSNWTEPEEAAKLKAKKPRKATTPLKKKAKRVDEGEVGVEAEIGAEDALAKRGRKKQGAQEDAEEGVEGMSHHRKRLTELEKQIKGITEQYPDALVLTQVGSFYEAYWEQAKLVAKLLGMRLASKSFGEAKAPMAGFPLTQMVKHASTLVQQGHKVVIVDEFQDLLRQRKGLIDRRVSRVITPGTGVDEAFVKIESSNFVLALGVVDGSSEEETIGMAYRDVSTGASFTRTSTLATLRDSILLVQPKEVVVDEQLGATVLGKQISELLEAERIREGTMISTTSTDAIPSSSRKTPSAMQTAESVLLAYLARTLVANPPPRTKSTYVDPATVMQMDAVTLQSLEIRESLRGGLRGSLLGTVKRTVTPGGTRLLADRLCNPSTDLPTIYQRQALAQAGLGSLSVARPYIRGVLRSLDDTPRLLQRLAMKRPSAASDLCGLKRTMRALDTIKLEISRALPKSAVDAEANGWTVAQIRAIRELVEKLGQYPVLAGEIEAAIDEEALNKLEDAQELKAAELAELGETHVAKTEEKKRKALKRGQVWGDEEPWYVRPAYSAKLQELHDKLQRLRLAATDLQCDLQEHYNAPQLWLRDYKNTPTVRAEAKDGWTKLDEDKRLVIVSRTNRTRDYVSSDWSSLYKEIESTQSKIRRIEIDAAQVLIARVLEHFDDLTATGDALAELDVALGFAEVAEELDWVKPEMDDSRTLEIVNGRHPTVEAALAAQNRAFHANSLTMRHPDDAAEQPSFIHVLTGPNMAGKSTFLRQTALIAILAQSGSYIPAESARIGVFDRIFSRVGARDELDRDRSTFMIEMDEATSILEMATPHSLVLLDELGRGTSPIDGLAIAYAALEHLTHVNRSRTLFATHYHRLGQLLGYEEENPRGQGEWNGVEFWCTDVEESEESVRYLHAIRRGLNSDSAGLVVARLAGMPARAILEARKIRDMLLVDGQVY</sequence>
<dbReference type="GO" id="GO:0043504">
    <property type="term" value="P:mitochondrial DNA repair"/>
    <property type="evidence" value="ECO:0007669"/>
    <property type="project" value="TreeGrafter"/>
</dbReference>
<dbReference type="GO" id="GO:0005739">
    <property type="term" value="C:mitochondrion"/>
    <property type="evidence" value="ECO:0007669"/>
    <property type="project" value="TreeGrafter"/>
</dbReference>
<dbReference type="OrthoDB" id="2534523at2759"/>
<dbReference type="SUPFAM" id="SSF52540">
    <property type="entry name" value="P-loop containing nucleoside triphosphate hydrolases"/>
    <property type="match status" value="1"/>
</dbReference>
<feature type="region of interest" description="Disordered" evidence="7">
    <location>
        <begin position="61"/>
        <end position="104"/>
    </location>
</feature>
<dbReference type="Pfam" id="PF05188">
    <property type="entry name" value="MutS_II"/>
    <property type="match status" value="1"/>
</dbReference>
<keyword evidence="4" id="KW-0067">ATP-binding</keyword>
<dbReference type="Pfam" id="PF00488">
    <property type="entry name" value="MutS_V"/>
    <property type="match status" value="1"/>
</dbReference>
<dbReference type="InterPro" id="IPR045076">
    <property type="entry name" value="MutS"/>
</dbReference>
<dbReference type="GO" id="GO:0005524">
    <property type="term" value="F:ATP binding"/>
    <property type="evidence" value="ECO:0007669"/>
    <property type="project" value="UniProtKB-KW"/>
</dbReference>
<evidence type="ECO:0000256" key="7">
    <source>
        <dbReference type="SAM" id="MobiDB-lite"/>
    </source>
</evidence>
<dbReference type="SMART" id="SM00534">
    <property type="entry name" value="MUTSac"/>
    <property type="match status" value="1"/>
</dbReference>
<evidence type="ECO:0000256" key="5">
    <source>
        <dbReference type="ARBA" id="ARBA00023125"/>
    </source>
</evidence>
<dbReference type="InterPro" id="IPR036678">
    <property type="entry name" value="MutS_con_dom_sf"/>
</dbReference>
<evidence type="ECO:0000259" key="8">
    <source>
        <dbReference type="PROSITE" id="PS00486"/>
    </source>
</evidence>
<accession>A0A061BJC8</accession>
<dbReference type="SUPFAM" id="SSF48334">
    <property type="entry name" value="DNA repair protein MutS, domain III"/>
    <property type="match status" value="1"/>
</dbReference>